<dbReference type="Pfam" id="PF08895">
    <property type="entry name" value="DUF1840"/>
    <property type="match status" value="1"/>
</dbReference>
<accession>A0A829Y9E8</accession>
<comment type="caution">
    <text evidence="2">The sequence shown here is derived from an EMBL/GenBank/DDBJ whole genome shotgun (WGS) entry which is preliminary data.</text>
</comment>
<organism evidence="2 3">
    <name type="scientific">Steroidobacter agaridevorans</name>
    <dbReference type="NCBI Taxonomy" id="2695856"/>
    <lineage>
        <taxon>Bacteria</taxon>
        <taxon>Pseudomonadati</taxon>
        <taxon>Pseudomonadota</taxon>
        <taxon>Gammaproteobacteria</taxon>
        <taxon>Steroidobacterales</taxon>
        <taxon>Steroidobacteraceae</taxon>
        <taxon>Steroidobacter</taxon>
    </lineage>
</organism>
<reference evidence="3" key="1">
    <citation type="submission" date="2020-01" db="EMBL/GenBank/DDBJ databases">
        <title>'Steroidobacter agaridevorans' sp. nov., agar-degrading bacteria isolated from rhizosphere soils.</title>
        <authorList>
            <person name="Ikenaga M."/>
            <person name="Kataoka M."/>
            <person name="Murouchi A."/>
            <person name="Katsuragi S."/>
            <person name="Sakai M."/>
        </authorList>
    </citation>
    <scope>NUCLEOTIDE SEQUENCE [LARGE SCALE GENOMIC DNA]</scope>
    <source>
        <strain evidence="3">YU21-B</strain>
    </source>
</reference>
<sequence>MLVTFRSTATESITMFEDVAVQLLKLMGATGRIPGALGPDDVPLALRQLEHATEQIKAGTHVTPARPADNEDAKNEDEDDEDREPPVDLATRAVPLLSILKRAAAAQAELVWEAKGK</sequence>
<proteinExistence type="predicted"/>
<dbReference type="EMBL" id="BLJN01000001">
    <property type="protein sequence ID" value="GFE79478.1"/>
    <property type="molecule type" value="Genomic_DNA"/>
</dbReference>
<keyword evidence="3" id="KW-1185">Reference proteome</keyword>
<dbReference type="AlphaFoldDB" id="A0A829Y9E8"/>
<evidence type="ECO:0000313" key="2">
    <source>
        <dbReference type="EMBL" id="GFE79478.1"/>
    </source>
</evidence>
<evidence type="ECO:0000256" key="1">
    <source>
        <dbReference type="SAM" id="MobiDB-lite"/>
    </source>
</evidence>
<name>A0A829Y9E8_9GAMM</name>
<dbReference type="Proteomes" id="UP000445000">
    <property type="component" value="Unassembled WGS sequence"/>
</dbReference>
<feature type="compositionally biased region" description="Acidic residues" evidence="1">
    <location>
        <begin position="74"/>
        <end position="83"/>
    </location>
</feature>
<gene>
    <name evidence="2" type="ORF">GCM10011487_14780</name>
</gene>
<evidence type="ECO:0008006" key="4">
    <source>
        <dbReference type="Google" id="ProtNLM"/>
    </source>
</evidence>
<dbReference type="RefSeq" id="WP_161811145.1">
    <property type="nucleotide sequence ID" value="NZ_BLJN01000001.1"/>
</dbReference>
<feature type="region of interest" description="Disordered" evidence="1">
    <location>
        <begin position="53"/>
        <end position="89"/>
    </location>
</feature>
<evidence type="ECO:0000313" key="3">
    <source>
        <dbReference type="Proteomes" id="UP000445000"/>
    </source>
</evidence>
<dbReference type="InterPro" id="IPR014991">
    <property type="entry name" value="DUF1840"/>
</dbReference>
<protein>
    <recommendedName>
        <fullName evidence="4">DUF1840 domain-containing protein</fullName>
    </recommendedName>
</protein>